<accession>A0A330L0Y8</accession>
<keyword evidence="3" id="KW-1185">Reference proteome</keyword>
<evidence type="ECO:0000313" key="3">
    <source>
        <dbReference type="Proteomes" id="UP000248168"/>
    </source>
</evidence>
<reference evidence="3" key="1">
    <citation type="submission" date="2018-04" db="EMBL/GenBank/DDBJ databases">
        <authorList>
            <person name="Lucker S."/>
            <person name="Sakoula D."/>
        </authorList>
    </citation>
    <scope>NUCLEOTIDE SEQUENCE [LARGE SCALE GENOMIC DNA]</scope>
</reference>
<gene>
    <name evidence="2" type="ORF">NITLEN_10093</name>
</gene>
<dbReference type="OrthoDB" id="9770715at2"/>
<dbReference type="EMBL" id="OUNR01000001">
    <property type="protein sequence ID" value="SPP63007.1"/>
    <property type="molecule type" value="Genomic_DNA"/>
</dbReference>
<evidence type="ECO:0000313" key="2">
    <source>
        <dbReference type="EMBL" id="SPP63007.1"/>
    </source>
</evidence>
<dbReference type="Proteomes" id="UP000248168">
    <property type="component" value="Unassembled WGS sequence"/>
</dbReference>
<proteinExistence type="predicted"/>
<dbReference type="Gene3D" id="1.10.3210.10">
    <property type="entry name" value="Hypothetical protein af1432"/>
    <property type="match status" value="1"/>
</dbReference>
<dbReference type="PANTHER" id="PTHR33525">
    <property type="match status" value="1"/>
</dbReference>
<name>A0A330L0Y8_9BACT</name>
<dbReference type="Pfam" id="PF08668">
    <property type="entry name" value="HDOD"/>
    <property type="match status" value="1"/>
</dbReference>
<dbReference type="InterPro" id="IPR052340">
    <property type="entry name" value="RNase_Y/CdgJ"/>
</dbReference>
<dbReference type="InterPro" id="IPR013976">
    <property type="entry name" value="HDOD"/>
</dbReference>
<protein>
    <recommendedName>
        <fullName evidence="1">HDOD domain-containing protein</fullName>
    </recommendedName>
</protein>
<dbReference type="PANTHER" id="PTHR33525:SF3">
    <property type="entry name" value="RIBONUCLEASE Y"/>
    <property type="match status" value="1"/>
</dbReference>
<sequence>MMSSTQELVQSCSNIFTLPEIYFRVRDVVDDSTSTMDDLANALKLDPAISARLLRIVNSPLYGFPKQIDTITRAVNMLGMQSVSDLVAATSIGRTFSGMTSDLMDLPAYWRKSVLCALLAGKVAKACGIEDSERFFIEGLLRDIGHLVLYQTIPERAQSALVEAGNFGTALAEVEQSSIGFDFTEVGAELIRFWGMPGQIELAIRHQLNPHAAGEYNLHASIVHLAGAVADHAELDPIRAKQPPAFDPFALSCTHFNPEERPTLLKEAQGQLQETLSFIYPLSMAA</sequence>
<dbReference type="PROSITE" id="PS51833">
    <property type="entry name" value="HDOD"/>
    <property type="match status" value="1"/>
</dbReference>
<feature type="domain" description="HDOD" evidence="1">
    <location>
        <begin position="15"/>
        <end position="210"/>
    </location>
</feature>
<dbReference type="AlphaFoldDB" id="A0A330L0Y8"/>
<dbReference type="InParanoid" id="A0A330L0Y8"/>
<organism evidence="2 3">
    <name type="scientific">Nitrospira lenta</name>
    <dbReference type="NCBI Taxonomy" id="1436998"/>
    <lineage>
        <taxon>Bacteria</taxon>
        <taxon>Pseudomonadati</taxon>
        <taxon>Nitrospirota</taxon>
        <taxon>Nitrospiria</taxon>
        <taxon>Nitrospirales</taxon>
        <taxon>Nitrospiraceae</taxon>
        <taxon>Nitrospira</taxon>
    </lineage>
</organism>
<dbReference type="SUPFAM" id="SSF109604">
    <property type="entry name" value="HD-domain/PDEase-like"/>
    <property type="match status" value="1"/>
</dbReference>
<evidence type="ECO:0000259" key="1">
    <source>
        <dbReference type="PROSITE" id="PS51833"/>
    </source>
</evidence>